<dbReference type="Gene3D" id="2.130.10.10">
    <property type="entry name" value="YVTN repeat-like/Quinoprotein amine dehydrogenase"/>
    <property type="match status" value="4"/>
</dbReference>
<dbReference type="GO" id="GO:1990234">
    <property type="term" value="C:transferase complex"/>
    <property type="evidence" value="ECO:0007669"/>
    <property type="project" value="UniProtKB-ARBA"/>
</dbReference>
<dbReference type="InterPro" id="IPR015943">
    <property type="entry name" value="WD40/YVTN_repeat-like_dom_sf"/>
</dbReference>
<evidence type="ECO:0000259" key="8">
    <source>
        <dbReference type="PROSITE" id="PS50837"/>
    </source>
</evidence>
<evidence type="ECO:0000256" key="7">
    <source>
        <dbReference type="PROSITE-ProRule" id="PRU00221"/>
    </source>
</evidence>
<evidence type="ECO:0000256" key="3">
    <source>
        <dbReference type="ARBA" id="ARBA00023054"/>
    </source>
</evidence>
<feature type="repeat" description="WD" evidence="7">
    <location>
        <begin position="612"/>
        <end position="653"/>
    </location>
</feature>
<dbReference type="CDD" id="cd00200">
    <property type="entry name" value="WD40"/>
    <property type="match status" value="1"/>
</dbReference>
<comment type="function">
    <text evidence="6">Involved in mitochondrial fission. Acts as an adapter protein required to form mitochondrial fission complexes. Formation of these complexes is required to promote constriction and fission of the mitochondrial compartment at a late step in mitochondrial division.</text>
</comment>
<feature type="repeat" description="WD" evidence="7">
    <location>
        <begin position="956"/>
        <end position="997"/>
    </location>
</feature>
<comment type="caution">
    <text evidence="9">The sequence shown here is derived from an EMBL/GenBank/DDBJ whole genome shotgun (WGS) entry which is preliminary data.</text>
</comment>
<dbReference type="PROSITE" id="PS50837">
    <property type="entry name" value="NACHT"/>
    <property type="match status" value="1"/>
</dbReference>
<keyword evidence="1 7" id="KW-0853">WD repeat</keyword>
<feature type="repeat" description="WD" evidence="7">
    <location>
        <begin position="912"/>
        <end position="944"/>
    </location>
</feature>
<dbReference type="SMART" id="SM00320">
    <property type="entry name" value="WD40"/>
    <property type="match status" value="9"/>
</dbReference>
<keyword evidence="3" id="KW-0175">Coiled coil</keyword>
<feature type="repeat" description="WD" evidence="7">
    <location>
        <begin position="696"/>
        <end position="737"/>
    </location>
</feature>
<dbReference type="InterPro" id="IPR020472">
    <property type="entry name" value="WD40_PAC1"/>
</dbReference>
<protein>
    <recommendedName>
        <fullName evidence="5">Mitochondrial division protein 1</fullName>
    </recommendedName>
</protein>
<dbReference type="InterPro" id="IPR019775">
    <property type="entry name" value="WD40_repeat_CS"/>
</dbReference>
<dbReference type="PROSITE" id="PS50294">
    <property type="entry name" value="WD_REPEATS_REGION"/>
    <property type="match status" value="9"/>
</dbReference>
<dbReference type="Proteomes" id="UP001174694">
    <property type="component" value="Unassembled WGS sequence"/>
</dbReference>
<dbReference type="PROSITE" id="PS50082">
    <property type="entry name" value="WD_REPEATS_2"/>
    <property type="match status" value="9"/>
</dbReference>
<feature type="repeat" description="WD" evidence="7">
    <location>
        <begin position="738"/>
        <end position="779"/>
    </location>
</feature>
<dbReference type="PANTHER" id="PTHR22847:SF637">
    <property type="entry name" value="WD REPEAT DOMAIN 5B"/>
    <property type="match status" value="1"/>
</dbReference>
<keyword evidence="2" id="KW-0677">Repeat</keyword>
<gene>
    <name evidence="9" type="ORF">NKR23_g1597</name>
</gene>
<proteinExistence type="inferred from homology"/>
<sequence>METISTSVRNIDAAGSARVHVGNNIYYSEGRCLTALRVTDPRHDKIRIERDKGGLLDDVSQWVLNNKEFLRWRHGRRNRLLWVKGDPGKGKTMLLCGIVNELEKDKDNGILSYFFCQATDARINSATAVLRGLIYMLVDTQPSLISHVRKRYDRAGVGLFEGVNAWVAVRDIFMDVIGDLAQKNLLLVVDALDECQMDRSELLDLIVSTTARIKWLVSSRNWPDINEALAKTGRKIPLSLELNAKSVSAAVQLFIQEKVRMLASRKRYDVETTLQVANYLSLHASDTFLWVALVCRSLAKVPAFEAVMTLHTFPGGLDALYSRMMLKICDMNNTDRVGLCMQILAIVSTVYRPVTLEELYPLLDCPRGISNDHGFLEYYVGLCGSFLAIRDGTVSFVHQSAKDFLCSPELNRKFIEVFPHAIRGTHHKIFQKSLQQLSRILHRDMYHLSHPGVAVEDVTPPWPDPLSATRYASVYWVDHLCDACASNQVMGVEDLEYKGIVHNFLVEKFLYWLEALSLTREMRKGVLAVERLRIYLQTRVQGSQLDRLVRDMLRFMLSHRCAIEIAPLQAYISALVFSPARSLTRRYFRSEEPKWVKTSIMEEDWSACLTTFEGHISGVSSVAFSPDGCQLASSSSDCTVKLWDATTGNCVTTFKGHSMSVSSVAFSPDGRHLVSASYDRTVKLWDITTGTCVITFEGHGGMVYSVSFSPDGYQLASASHDRTVKLWDITTGTCVITFEGHGDIVYSVAFSPDARQLASASYDCTVKLWDITTGVCILTFEGHSGIINSVTFSPDGRQLASASYDCTIKLWDITEMRGTCISTFKGHGGIVTSIAFSPAGHQLASASWDSTVKLWDTTRMKDTCISTFEGHGGIVNSVAFSPDGCQLASASWDYTVKLWDTTKMTDTCVSTFEGHSGIVNSVTFSPDGRQLASASYDCTVKLWDTTKMRGTCTATFEGCGGIVNSVVFSPDGCQLAAASWDYTVKLWDTATTDGVCSQKIYSDRDLQTAVSFNLMRTCLRADKGPLDFRPPCSPLSDTIVNSELQDVRAQTYGISDDGEWITYDAKNLLWLPSTYRPFKKGSGICLPVYNQL</sequence>
<dbReference type="InterPro" id="IPR027417">
    <property type="entry name" value="P-loop_NTPase"/>
</dbReference>
<dbReference type="SUPFAM" id="SSF50978">
    <property type="entry name" value="WD40 repeat-like"/>
    <property type="match status" value="2"/>
</dbReference>
<dbReference type="InterPro" id="IPR007111">
    <property type="entry name" value="NACHT_NTPase"/>
</dbReference>
<evidence type="ECO:0000256" key="4">
    <source>
        <dbReference type="ARBA" id="ARBA00038415"/>
    </source>
</evidence>
<dbReference type="InterPro" id="IPR036322">
    <property type="entry name" value="WD40_repeat_dom_sf"/>
</dbReference>
<name>A0AA38RRC2_9PEZI</name>
<feature type="repeat" description="WD" evidence="7">
    <location>
        <begin position="654"/>
        <end position="695"/>
    </location>
</feature>
<dbReference type="InterPro" id="IPR056884">
    <property type="entry name" value="NPHP3-like_N"/>
</dbReference>
<keyword evidence="10" id="KW-1185">Reference proteome</keyword>
<feature type="repeat" description="WD" evidence="7">
    <location>
        <begin position="824"/>
        <end position="856"/>
    </location>
</feature>
<evidence type="ECO:0000256" key="6">
    <source>
        <dbReference type="ARBA" id="ARBA00043913"/>
    </source>
</evidence>
<dbReference type="EMBL" id="JANBVO010000003">
    <property type="protein sequence ID" value="KAJ9155237.1"/>
    <property type="molecule type" value="Genomic_DNA"/>
</dbReference>
<dbReference type="Pfam" id="PF24883">
    <property type="entry name" value="NPHP3_N"/>
    <property type="match status" value="1"/>
</dbReference>
<accession>A0AA38RRC2</accession>
<dbReference type="PANTHER" id="PTHR22847">
    <property type="entry name" value="WD40 REPEAT PROTEIN"/>
    <property type="match status" value="1"/>
</dbReference>
<dbReference type="PROSITE" id="PS00678">
    <property type="entry name" value="WD_REPEATS_1"/>
    <property type="match status" value="5"/>
</dbReference>
<feature type="repeat" description="WD" evidence="7">
    <location>
        <begin position="868"/>
        <end position="900"/>
    </location>
</feature>
<dbReference type="InterPro" id="IPR001680">
    <property type="entry name" value="WD40_rpt"/>
</dbReference>
<dbReference type="FunFam" id="3.40.50.300:FF:001638">
    <property type="entry name" value="NACHT and WD40 domain protein"/>
    <property type="match status" value="1"/>
</dbReference>
<feature type="repeat" description="WD" evidence="7">
    <location>
        <begin position="780"/>
        <end position="813"/>
    </location>
</feature>
<feature type="domain" description="NACHT" evidence="8">
    <location>
        <begin position="79"/>
        <end position="295"/>
    </location>
</feature>
<dbReference type="Pfam" id="PF00400">
    <property type="entry name" value="WD40"/>
    <property type="match status" value="9"/>
</dbReference>
<dbReference type="GO" id="GO:0005634">
    <property type="term" value="C:nucleus"/>
    <property type="evidence" value="ECO:0007669"/>
    <property type="project" value="TreeGrafter"/>
</dbReference>
<dbReference type="SUPFAM" id="SSF52540">
    <property type="entry name" value="P-loop containing nucleoside triphosphate hydrolases"/>
    <property type="match status" value="1"/>
</dbReference>
<dbReference type="PRINTS" id="PR00320">
    <property type="entry name" value="GPROTEINBRPT"/>
</dbReference>
<dbReference type="Gene3D" id="3.40.50.300">
    <property type="entry name" value="P-loop containing nucleotide triphosphate hydrolases"/>
    <property type="match status" value="1"/>
</dbReference>
<evidence type="ECO:0000313" key="10">
    <source>
        <dbReference type="Proteomes" id="UP001174694"/>
    </source>
</evidence>
<comment type="similarity">
    <text evidence="4">Belongs to the WD repeat MDV1/CAF4 family.</text>
</comment>
<evidence type="ECO:0000256" key="2">
    <source>
        <dbReference type="ARBA" id="ARBA00022737"/>
    </source>
</evidence>
<organism evidence="9 10">
    <name type="scientific">Pleurostoma richardsiae</name>
    <dbReference type="NCBI Taxonomy" id="41990"/>
    <lineage>
        <taxon>Eukaryota</taxon>
        <taxon>Fungi</taxon>
        <taxon>Dikarya</taxon>
        <taxon>Ascomycota</taxon>
        <taxon>Pezizomycotina</taxon>
        <taxon>Sordariomycetes</taxon>
        <taxon>Sordariomycetidae</taxon>
        <taxon>Calosphaeriales</taxon>
        <taxon>Pleurostomataceae</taxon>
        <taxon>Pleurostoma</taxon>
    </lineage>
</organism>
<evidence type="ECO:0000256" key="5">
    <source>
        <dbReference type="ARBA" id="ARBA00039789"/>
    </source>
</evidence>
<dbReference type="AlphaFoldDB" id="A0AA38RRC2"/>
<evidence type="ECO:0000256" key="1">
    <source>
        <dbReference type="ARBA" id="ARBA00022574"/>
    </source>
</evidence>
<evidence type="ECO:0000313" key="9">
    <source>
        <dbReference type="EMBL" id="KAJ9155237.1"/>
    </source>
</evidence>
<reference evidence="9" key="1">
    <citation type="submission" date="2022-07" db="EMBL/GenBank/DDBJ databases">
        <title>Fungi with potential for degradation of polypropylene.</title>
        <authorList>
            <person name="Gostincar C."/>
        </authorList>
    </citation>
    <scope>NUCLEOTIDE SEQUENCE</scope>
    <source>
        <strain evidence="9">EXF-13308</strain>
    </source>
</reference>